<name>A0A409W5J6_9AGAR</name>
<dbReference type="Proteomes" id="UP000284706">
    <property type="component" value="Unassembled WGS sequence"/>
</dbReference>
<proteinExistence type="predicted"/>
<sequence>MPPTLIFTATCLLSSLSNPLVYTSNLSTVVLTTPSRSLLDDPFVPCLMPRQRVTSTSTSISASISNANPAPTSSPSVVPASCQRAMWSSFRGLSGAVGLGDKDEWTGAISARIDP</sequence>
<gene>
    <name evidence="2" type="ORF">CVT26_011519</name>
</gene>
<dbReference type="AlphaFoldDB" id="A0A409W5J6"/>
<evidence type="ECO:0000313" key="3">
    <source>
        <dbReference type="Proteomes" id="UP000284706"/>
    </source>
</evidence>
<organism evidence="2 3">
    <name type="scientific">Gymnopilus dilepis</name>
    <dbReference type="NCBI Taxonomy" id="231916"/>
    <lineage>
        <taxon>Eukaryota</taxon>
        <taxon>Fungi</taxon>
        <taxon>Dikarya</taxon>
        <taxon>Basidiomycota</taxon>
        <taxon>Agaricomycotina</taxon>
        <taxon>Agaricomycetes</taxon>
        <taxon>Agaricomycetidae</taxon>
        <taxon>Agaricales</taxon>
        <taxon>Agaricineae</taxon>
        <taxon>Hymenogastraceae</taxon>
        <taxon>Gymnopilus</taxon>
    </lineage>
</organism>
<accession>A0A409W5J6</accession>
<dbReference type="InParanoid" id="A0A409W5J6"/>
<evidence type="ECO:0008006" key="4">
    <source>
        <dbReference type="Google" id="ProtNLM"/>
    </source>
</evidence>
<evidence type="ECO:0000256" key="1">
    <source>
        <dbReference type="SAM" id="SignalP"/>
    </source>
</evidence>
<reference evidence="2 3" key="1">
    <citation type="journal article" date="2018" name="Evol. Lett.">
        <title>Horizontal gene cluster transfer increased hallucinogenic mushroom diversity.</title>
        <authorList>
            <person name="Reynolds H.T."/>
            <person name="Vijayakumar V."/>
            <person name="Gluck-Thaler E."/>
            <person name="Korotkin H.B."/>
            <person name="Matheny P.B."/>
            <person name="Slot J.C."/>
        </authorList>
    </citation>
    <scope>NUCLEOTIDE SEQUENCE [LARGE SCALE GENOMIC DNA]</scope>
    <source>
        <strain evidence="2 3">SRW20</strain>
    </source>
</reference>
<protein>
    <recommendedName>
        <fullName evidence="4">Secreted protein</fullName>
    </recommendedName>
</protein>
<comment type="caution">
    <text evidence="2">The sequence shown here is derived from an EMBL/GenBank/DDBJ whole genome shotgun (WGS) entry which is preliminary data.</text>
</comment>
<dbReference type="EMBL" id="NHYE01005384">
    <property type="protein sequence ID" value="PPQ73784.1"/>
    <property type="molecule type" value="Genomic_DNA"/>
</dbReference>
<feature type="chain" id="PRO_5019134121" description="Secreted protein" evidence="1">
    <location>
        <begin position="24"/>
        <end position="115"/>
    </location>
</feature>
<evidence type="ECO:0000313" key="2">
    <source>
        <dbReference type="EMBL" id="PPQ73784.1"/>
    </source>
</evidence>
<feature type="signal peptide" evidence="1">
    <location>
        <begin position="1"/>
        <end position="23"/>
    </location>
</feature>
<keyword evidence="1" id="KW-0732">Signal</keyword>
<keyword evidence="3" id="KW-1185">Reference proteome</keyword>